<keyword evidence="6 7" id="KW-0998">Cell outer membrane</keyword>
<dbReference type="NCBIfam" id="TIGR04057">
    <property type="entry name" value="SusC_RagA_signa"/>
    <property type="match status" value="1"/>
</dbReference>
<evidence type="ECO:0000256" key="8">
    <source>
        <dbReference type="SAM" id="MobiDB-lite"/>
    </source>
</evidence>
<dbReference type="PROSITE" id="PS52016">
    <property type="entry name" value="TONB_DEPENDENT_REC_3"/>
    <property type="match status" value="1"/>
</dbReference>
<proteinExistence type="inferred from homology"/>
<dbReference type="NCBIfam" id="TIGR04056">
    <property type="entry name" value="OMP_RagA_SusC"/>
    <property type="match status" value="1"/>
</dbReference>
<feature type="region of interest" description="Disordered" evidence="8">
    <location>
        <begin position="416"/>
        <end position="435"/>
    </location>
</feature>
<keyword evidence="4 7" id="KW-0812">Transmembrane</keyword>
<dbReference type="InterPro" id="IPR023997">
    <property type="entry name" value="TonB-dep_OMP_SusC/RagA_CS"/>
</dbReference>
<dbReference type="GO" id="GO:0009279">
    <property type="term" value="C:cell outer membrane"/>
    <property type="evidence" value="ECO:0007669"/>
    <property type="project" value="UniProtKB-SubCell"/>
</dbReference>
<dbReference type="SUPFAM" id="SSF56935">
    <property type="entry name" value="Porins"/>
    <property type="match status" value="1"/>
</dbReference>
<dbReference type="Gene3D" id="2.170.130.10">
    <property type="entry name" value="TonB-dependent receptor, plug domain"/>
    <property type="match status" value="1"/>
</dbReference>
<dbReference type="InterPro" id="IPR037066">
    <property type="entry name" value="Plug_dom_sf"/>
</dbReference>
<dbReference type="InterPro" id="IPR039426">
    <property type="entry name" value="TonB-dep_rcpt-like"/>
</dbReference>
<feature type="chain" id="PRO_5042268525" evidence="9">
    <location>
        <begin position="20"/>
        <end position="1040"/>
    </location>
</feature>
<evidence type="ECO:0000256" key="7">
    <source>
        <dbReference type="PROSITE-ProRule" id="PRU01360"/>
    </source>
</evidence>
<evidence type="ECO:0000313" key="11">
    <source>
        <dbReference type="EMBL" id="QJB32223.1"/>
    </source>
</evidence>
<dbReference type="InterPro" id="IPR036942">
    <property type="entry name" value="Beta-barrel_TonB_sf"/>
</dbReference>
<evidence type="ECO:0000256" key="3">
    <source>
        <dbReference type="ARBA" id="ARBA00022452"/>
    </source>
</evidence>
<dbReference type="InterPro" id="IPR008969">
    <property type="entry name" value="CarboxyPept-like_regulatory"/>
</dbReference>
<evidence type="ECO:0000256" key="5">
    <source>
        <dbReference type="ARBA" id="ARBA00023136"/>
    </source>
</evidence>
<evidence type="ECO:0000256" key="2">
    <source>
        <dbReference type="ARBA" id="ARBA00022448"/>
    </source>
</evidence>
<protein>
    <submittedName>
        <fullName evidence="11">TonB-dependent receptor</fullName>
    </submittedName>
</protein>
<dbReference type="KEGG" id="coy:HF329_13170"/>
<evidence type="ECO:0000256" key="9">
    <source>
        <dbReference type="SAM" id="SignalP"/>
    </source>
</evidence>
<keyword evidence="9" id="KW-0732">Signal</keyword>
<dbReference type="Pfam" id="PF13715">
    <property type="entry name" value="CarbopepD_reg_2"/>
    <property type="match status" value="1"/>
</dbReference>
<keyword evidence="5 7" id="KW-0472">Membrane</keyword>
<evidence type="ECO:0000313" key="12">
    <source>
        <dbReference type="Proteomes" id="UP000502421"/>
    </source>
</evidence>
<accession>A0AAE7D8K3</accession>
<dbReference type="Pfam" id="PF07715">
    <property type="entry name" value="Plug"/>
    <property type="match status" value="1"/>
</dbReference>
<feature type="signal peptide" evidence="9">
    <location>
        <begin position="1"/>
        <end position="19"/>
    </location>
</feature>
<dbReference type="Gene3D" id="2.40.170.20">
    <property type="entry name" value="TonB-dependent receptor, beta-barrel domain"/>
    <property type="match status" value="1"/>
</dbReference>
<dbReference type="Gene3D" id="2.60.40.1120">
    <property type="entry name" value="Carboxypeptidase-like, regulatory domain"/>
    <property type="match status" value="1"/>
</dbReference>
<name>A0AAE7D8K3_9BACT</name>
<evidence type="ECO:0000256" key="1">
    <source>
        <dbReference type="ARBA" id="ARBA00004571"/>
    </source>
</evidence>
<dbReference type="SUPFAM" id="SSF49464">
    <property type="entry name" value="Carboxypeptidase regulatory domain-like"/>
    <property type="match status" value="1"/>
</dbReference>
<comment type="subcellular location">
    <subcellularLocation>
        <location evidence="1 7">Cell outer membrane</location>
        <topology evidence="1 7">Multi-pass membrane protein</topology>
    </subcellularLocation>
</comment>
<feature type="domain" description="TonB-dependent receptor plug" evidence="10">
    <location>
        <begin position="132"/>
        <end position="253"/>
    </location>
</feature>
<gene>
    <name evidence="11" type="ORF">HF329_13170</name>
</gene>
<keyword evidence="2 7" id="KW-0813">Transport</keyword>
<evidence type="ECO:0000256" key="4">
    <source>
        <dbReference type="ARBA" id="ARBA00022692"/>
    </source>
</evidence>
<dbReference type="InterPro" id="IPR012910">
    <property type="entry name" value="Plug_dom"/>
</dbReference>
<sequence length="1040" mass="113554">MKIAIASSLGLLLPFLSPAQQKGGDTLLPKSGVVVQHNISLSGKVIDAKTSQPLEGAIVHIKGTTHEVQTNRQGDFFFRTGQKVPVIYQISALGYQLKEIYVDKSNAGNIAMAELSQQLNDVVVVGYGTQKRRDLTSAISSVKGADVANVPVASFDAQLQGRAAGVQINSNTGVPGDGVFVRVRGTTSINADNNPLYIVDGVFINNTNLQTVNTGGRSASVLADLNPADIENIEVLKDASATAIYGSRGANGVVIVTTKRGNYNTKSRLNVDVSGGVAWAPRLWDLTTGPQHAELINEFYRNSYADAVALGDEAGRKKYELLPFRAKTDRPEATPAPRGLPSEQQTYDRLGEIFRHAGLQNYNLSLSGGSKETKYYIGGGFSKQESILRPMSFDRVNFKLNLDQRVNDRISVGTSNSFSRSYRNQGRAGDGPQGGLLQAALHTPTYLPEFNADGTPARWAGFDNVQVLINNYDVNTTSLRYIGNIYLDAAILPDLKFRSTFSLDYNNYNESEYWNNFTQLGAAPTNGLATSAITQNTAWINEQTLSYKKRLGTGHFLGVLAGNTLQSNTISLTSAQGTGFASNAYKDISAAATRTSNQTWTKVNLASFFSRIDYNYAGKYYLEASIRADGSSKFGKDTRWGYFPAVGASWRVKEEAFLKNNSRISDLKIRASYGVTGNQAGIDNFASQGLWSGGFGYPDGSSGDQPGTAPQQLSNTNLQWERTSQTNAGIDLGLFEGRISLTADVYYKYTSNVLLRLPVPGMTGFSSLNSNAGEISNKGYEIGINTVNITNKALRWTSSLTISGNKNRIEKLPTPVYQYNRDWIIMQEGSPMYAFWLYKQLGVDPQTGSVIFEGAEKGKLPVSARRVMGNAMPDFFGGFSNTVSWKGFDLNVLFSFQYGNDVYNLNKFFGEGGGTRDANRVLVADQLNRWQKPGDVTDVPRLTAYGLNYTIDQNSRFLEDGSFLRLKSVTLSYTVPKNVTARLHMNQLRVYVTGSNLWLLTNYTGPDPEANVTSIQTVQGLDLGTPPQPRSVQAGIHLTL</sequence>
<comment type="similarity">
    <text evidence="7">Belongs to the TonB-dependent receptor family.</text>
</comment>
<dbReference type="FunFam" id="2.170.130.10:FF:000008">
    <property type="entry name" value="SusC/RagA family TonB-linked outer membrane protein"/>
    <property type="match status" value="1"/>
</dbReference>
<dbReference type="RefSeq" id="WP_168804473.1">
    <property type="nucleotide sequence ID" value="NZ_CP051205.1"/>
</dbReference>
<reference evidence="12" key="1">
    <citation type="submission" date="2020-04" db="EMBL/GenBank/DDBJ databases">
        <authorList>
            <person name="Kittiwongwattana C."/>
        </authorList>
    </citation>
    <scope>NUCLEOTIDE SEQUENCE [LARGE SCALE GENOMIC DNA]</scope>
    <source>
        <strain evidence="12">1310</strain>
    </source>
</reference>
<evidence type="ECO:0000256" key="6">
    <source>
        <dbReference type="ARBA" id="ARBA00023237"/>
    </source>
</evidence>
<dbReference type="EMBL" id="CP051205">
    <property type="protein sequence ID" value="QJB32223.1"/>
    <property type="molecule type" value="Genomic_DNA"/>
</dbReference>
<dbReference type="InterPro" id="IPR023996">
    <property type="entry name" value="TonB-dep_OMP_SusC/RagA"/>
</dbReference>
<evidence type="ECO:0000259" key="10">
    <source>
        <dbReference type="Pfam" id="PF07715"/>
    </source>
</evidence>
<organism evidence="11 12">
    <name type="scientific">Chitinophaga oryzae</name>
    <dbReference type="NCBI Taxonomy" id="2725414"/>
    <lineage>
        <taxon>Bacteria</taxon>
        <taxon>Pseudomonadati</taxon>
        <taxon>Bacteroidota</taxon>
        <taxon>Chitinophagia</taxon>
        <taxon>Chitinophagales</taxon>
        <taxon>Chitinophagaceae</taxon>
        <taxon>Chitinophaga</taxon>
    </lineage>
</organism>
<dbReference type="Proteomes" id="UP000502421">
    <property type="component" value="Chromosome"/>
</dbReference>
<dbReference type="AlphaFoldDB" id="A0AAE7D8K3"/>
<keyword evidence="3 7" id="KW-1134">Transmembrane beta strand</keyword>
<keyword evidence="11" id="KW-0675">Receptor</keyword>